<protein>
    <submittedName>
        <fullName evidence="1">Uncharacterized protein</fullName>
    </submittedName>
</protein>
<name>A0A6H2EIZ9_9ACTO</name>
<proteinExistence type="predicted"/>
<dbReference type="KEGG" id="arca:HC352_00630"/>
<dbReference type="EMBL" id="CP050804">
    <property type="protein sequence ID" value="QJC21170.1"/>
    <property type="molecule type" value="Genomic_DNA"/>
</dbReference>
<sequence length="62" mass="6790">MRLMRTLIIAGGAYVLGAKAGHERYEQIVDVASKLWNSSPLGSFSAPNRDTVNEIVVEDDNL</sequence>
<dbReference type="Proteomes" id="UP000502298">
    <property type="component" value="Chromosome"/>
</dbReference>
<evidence type="ECO:0000313" key="2">
    <source>
        <dbReference type="Proteomes" id="UP000502298"/>
    </source>
</evidence>
<gene>
    <name evidence="1" type="ORF">HC352_00630</name>
</gene>
<accession>A0A6H2EIZ9</accession>
<organism evidence="1 2">
    <name type="scientific">Arcanobacterium buesumense</name>
    <dbReference type="NCBI Taxonomy" id="2722751"/>
    <lineage>
        <taxon>Bacteria</taxon>
        <taxon>Bacillati</taxon>
        <taxon>Actinomycetota</taxon>
        <taxon>Actinomycetes</taxon>
        <taxon>Actinomycetales</taxon>
        <taxon>Actinomycetaceae</taxon>
        <taxon>Arcanobacterium</taxon>
    </lineage>
</organism>
<evidence type="ECO:0000313" key="1">
    <source>
        <dbReference type="EMBL" id="QJC21170.1"/>
    </source>
</evidence>
<dbReference type="RefSeq" id="WP_168917112.1">
    <property type="nucleotide sequence ID" value="NZ_CP050804.1"/>
</dbReference>
<reference evidence="1 2" key="1">
    <citation type="submission" date="2020-03" db="EMBL/GenBank/DDBJ databases">
        <title>Complete genome of Arcanobacterium buesumensis sp. nov. strain 2701.</title>
        <authorList>
            <person name="Borowiak M."/>
            <person name="Alssahen M."/>
            <person name="Laemmler C."/>
            <person name="Malorny B."/>
            <person name="Hassan A."/>
            <person name="Prenger-Berninghoff E."/>
            <person name="Ploetz M."/>
            <person name="Abdulmawjood A."/>
        </authorList>
    </citation>
    <scope>NUCLEOTIDE SEQUENCE [LARGE SCALE GENOMIC DNA]</scope>
    <source>
        <strain evidence="1 2">2701</strain>
    </source>
</reference>
<dbReference type="AlphaFoldDB" id="A0A6H2EIZ9"/>
<keyword evidence="2" id="KW-1185">Reference proteome</keyword>